<feature type="transmembrane region" description="Helical" evidence="7">
    <location>
        <begin position="159"/>
        <end position="180"/>
    </location>
</feature>
<keyword evidence="6 7" id="KW-0472">Membrane</keyword>
<evidence type="ECO:0000313" key="9">
    <source>
        <dbReference type="Proteomes" id="UP000245720"/>
    </source>
</evidence>
<feature type="transmembrane region" description="Helical" evidence="7">
    <location>
        <begin position="356"/>
        <end position="374"/>
    </location>
</feature>
<evidence type="ECO:0000256" key="6">
    <source>
        <dbReference type="ARBA" id="ARBA00023136"/>
    </source>
</evidence>
<dbReference type="InterPro" id="IPR051327">
    <property type="entry name" value="MATE_MepA_subfamily"/>
</dbReference>
<dbReference type="STRING" id="1265.SAMN02910280_0389"/>
<sequence length="447" mass="48777">MDKKPIRLVFFKYILANVISSLGVSVYILIDTLFISKGMGSEGLAALNLSLPVFNFLNGFGLMLGMGGGSKFSMLYCRTERKETDAVYTNAFFAMLAIAAVFEILGIFFSKQVTRLLGADASIFAMSHSYIKKVLLFSPAFLMNNLMACFMRNDSAPRLAMLGLLSGSLVNVILDYVFIFRLDMGMSGAALATCIAPFVSMAVMSIHVITGWNAFSLRAMLPSFGTIKEIVSLGLHSFLSEVSGGVVIMIFNFVIYRISGNTGIAAYGVIANTAIVFTAIFAGIASGIQPLMCRYHGRNDSQAISYVLRLAMTTALIFSVLAYAAVFLGTSRIVGAFNSESHEGFRSIAEKGLREYFLFMPFMGVNSVFSIYFTSMEKPGRAQMISLLRGTVLVIPIAITAYILRSMTWVWATVPAAEAITAVVGITMFVLSMRKKWTETLSPLPTR</sequence>
<feature type="transmembrane region" description="Helical" evidence="7">
    <location>
        <begin position="45"/>
        <end position="66"/>
    </location>
</feature>
<dbReference type="Proteomes" id="UP000245720">
    <property type="component" value="Unassembled WGS sequence"/>
</dbReference>
<gene>
    <name evidence="8" type="ORF">IE37_01078</name>
</gene>
<dbReference type="InterPro" id="IPR002528">
    <property type="entry name" value="MATE_fam"/>
</dbReference>
<reference evidence="8 9" key="1">
    <citation type="submission" date="2018-05" db="EMBL/GenBank/DDBJ databases">
        <title>The Hungate 1000. A catalogue of reference genomes from the rumen microbiome.</title>
        <authorList>
            <person name="Kelly W."/>
        </authorList>
    </citation>
    <scope>NUCLEOTIDE SEQUENCE [LARGE SCALE GENOMIC DNA]</scope>
    <source>
        <strain evidence="8 9">SAb67</strain>
    </source>
</reference>
<keyword evidence="2" id="KW-0813">Transport</keyword>
<feature type="transmembrane region" description="Helical" evidence="7">
    <location>
        <begin position="186"/>
        <end position="209"/>
    </location>
</feature>
<dbReference type="PANTHER" id="PTHR43823:SF3">
    <property type="entry name" value="MULTIDRUG EXPORT PROTEIN MEPA"/>
    <property type="match status" value="1"/>
</dbReference>
<evidence type="ECO:0000313" key="8">
    <source>
        <dbReference type="EMBL" id="PWJ14145.1"/>
    </source>
</evidence>
<feature type="transmembrane region" description="Helical" evidence="7">
    <location>
        <begin position="130"/>
        <end position="147"/>
    </location>
</feature>
<feature type="transmembrane region" description="Helical" evidence="7">
    <location>
        <begin position="306"/>
        <end position="328"/>
    </location>
</feature>
<feature type="transmembrane region" description="Helical" evidence="7">
    <location>
        <begin position="87"/>
        <end position="110"/>
    </location>
</feature>
<evidence type="ECO:0000256" key="4">
    <source>
        <dbReference type="ARBA" id="ARBA00022692"/>
    </source>
</evidence>
<comment type="subcellular location">
    <subcellularLocation>
        <location evidence="1">Cell membrane</location>
        <topology evidence="1">Multi-pass membrane protein</topology>
    </subcellularLocation>
</comment>
<evidence type="ECO:0000256" key="2">
    <source>
        <dbReference type="ARBA" id="ARBA00022448"/>
    </source>
</evidence>
<dbReference type="GO" id="GO:0005886">
    <property type="term" value="C:plasma membrane"/>
    <property type="evidence" value="ECO:0007669"/>
    <property type="project" value="UniProtKB-SubCell"/>
</dbReference>
<dbReference type="PANTHER" id="PTHR43823">
    <property type="entry name" value="SPORULATION PROTEIN YKVU"/>
    <property type="match status" value="1"/>
</dbReference>
<dbReference type="EMBL" id="QGDI01000003">
    <property type="protein sequence ID" value="PWJ14145.1"/>
    <property type="molecule type" value="Genomic_DNA"/>
</dbReference>
<feature type="transmembrane region" description="Helical" evidence="7">
    <location>
        <begin position="9"/>
        <end position="30"/>
    </location>
</feature>
<feature type="transmembrane region" description="Helical" evidence="7">
    <location>
        <begin position="410"/>
        <end position="431"/>
    </location>
</feature>
<dbReference type="OrthoDB" id="305360at2"/>
<keyword evidence="3" id="KW-1003">Cell membrane</keyword>
<proteinExistence type="predicted"/>
<feature type="transmembrane region" description="Helical" evidence="7">
    <location>
        <begin position="230"/>
        <end position="258"/>
    </location>
</feature>
<comment type="caution">
    <text evidence="8">The sequence shown here is derived from an EMBL/GenBank/DDBJ whole genome shotgun (WGS) entry which is preliminary data.</text>
</comment>
<organism evidence="8 9">
    <name type="scientific">Ruminococcus flavefaciens</name>
    <dbReference type="NCBI Taxonomy" id="1265"/>
    <lineage>
        <taxon>Bacteria</taxon>
        <taxon>Bacillati</taxon>
        <taxon>Bacillota</taxon>
        <taxon>Clostridia</taxon>
        <taxon>Eubacteriales</taxon>
        <taxon>Oscillospiraceae</taxon>
        <taxon>Ruminococcus</taxon>
    </lineage>
</organism>
<dbReference type="GO" id="GO:0015297">
    <property type="term" value="F:antiporter activity"/>
    <property type="evidence" value="ECO:0007669"/>
    <property type="project" value="InterPro"/>
</dbReference>
<keyword evidence="5 7" id="KW-1133">Transmembrane helix</keyword>
<dbReference type="RefSeq" id="WP_109725915.1">
    <property type="nucleotide sequence ID" value="NZ_QGDI01000003.1"/>
</dbReference>
<feature type="transmembrane region" description="Helical" evidence="7">
    <location>
        <begin position="264"/>
        <end position="285"/>
    </location>
</feature>
<dbReference type="AlphaFoldDB" id="A0A315Y1H8"/>
<dbReference type="Pfam" id="PF01554">
    <property type="entry name" value="MatE"/>
    <property type="match status" value="2"/>
</dbReference>
<name>A0A315Y1H8_RUMFL</name>
<evidence type="ECO:0000256" key="1">
    <source>
        <dbReference type="ARBA" id="ARBA00004651"/>
    </source>
</evidence>
<evidence type="ECO:0000256" key="5">
    <source>
        <dbReference type="ARBA" id="ARBA00022989"/>
    </source>
</evidence>
<keyword evidence="4 7" id="KW-0812">Transmembrane</keyword>
<feature type="transmembrane region" description="Helical" evidence="7">
    <location>
        <begin position="386"/>
        <end position="404"/>
    </location>
</feature>
<accession>A0A315Y1H8</accession>
<dbReference type="PIRSF" id="PIRSF006603">
    <property type="entry name" value="DinF"/>
    <property type="match status" value="1"/>
</dbReference>
<protein>
    <submittedName>
        <fullName evidence="8">Na+-driven multidrug efflux pump</fullName>
    </submittedName>
</protein>
<evidence type="ECO:0000256" key="3">
    <source>
        <dbReference type="ARBA" id="ARBA00022475"/>
    </source>
</evidence>
<dbReference type="InterPro" id="IPR048279">
    <property type="entry name" value="MdtK-like"/>
</dbReference>
<evidence type="ECO:0000256" key="7">
    <source>
        <dbReference type="SAM" id="Phobius"/>
    </source>
</evidence>
<dbReference type="GO" id="GO:0042910">
    <property type="term" value="F:xenobiotic transmembrane transporter activity"/>
    <property type="evidence" value="ECO:0007669"/>
    <property type="project" value="InterPro"/>
</dbReference>